<comment type="similarity">
    <text evidence="2">Belongs to the MgtC/SapB family.</text>
</comment>
<evidence type="ECO:0000256" key="6">
    <source>
        <dbReference type="ARBA" id="ARBA00023136"/>
    </source>
</evidence>
<feature type="domain" description="MgtC/SapB/SrpB/YhiD N-terminal" evidence="8">
    <location>
        <begin position="24"/>
        <end position="152"/>
    </location>
</feature>
<name>A0A3T1D2E6_9BACL</name>
<dbReference type="PANTHER" id="PTHR33778:SF1">
    <property type="entry name" value="MAGNESIUM TRANSPORTER YHID-RELATED"/>
    <property type="match status" value="1"/>
</dbReference>
<gene>
    <name evidence="9" type="ORF">KCTCHS21_16750</name>
</gene>
<evidence type="ECO:0000256" key="4">
    <source>
        <dbReference type="ARBA" id="ARBA00022692"/>
    </source>
</evidence>
<organism evidence="9 10">
    <name type="scientific">Cohnella abietis</name>
    <dbReference type="NCBI Taxonomy" id="2507935"/>
    <lineage>
        <taxon>Bacteria</taxon>
        <taxon>Bacillati</taxon>
        <taxon>Bacillota</taxon>
        <taxon>Bacilli</taxon>
        <taxon>Bacillales</taxon>
        <taxon>Paenibacillaceae</taxon>
        <taxon>Cohnella</taxon>
    </lineage>
</organism>
<dbReference type="PRINTS" id="PR01837">
    <property type="entry name" value="MGTCSAPBPROT"/>
</dbReference>
<feature type="transmembrane region" description="Helical" evidence="7">
    <location>
        <begin position="48"/>
        <end position="68"/>
    </location>
</feature>
<keyword evidence="10" id="KW-1185">Reference proteome</keyword>
<accession>A0A3T1D2E6</accession>
<evidence type="ECO:0000313" key="9">
    <source>
        <dbReference type="EMBL" id="BBI32276.1"/>
    </source>
</evidence>
<feature type="transmembrane region" description="Helical" evidence="7">
    <location>
        <begin position="129"/>
        <end position="148"/>
    </location>
</feature>
<evidence type="ECO:0000256" key="2">
    <source>
        <dbReference type="ARBA" id="ARBA00009298"/>
    </source>
</evidence>
<evidence type="ECO:0000256" key="1">
    <source>
        <dbReference type="ARBA" id="ARBA00004651"/>
    </source>
</evidence>
<keyword evidence="3" id="KW-1003">Cell membrane</keyword>
<evidence type="ECO:0000256" key="5">
    <source>
        <dbReference type="ARBA" id="ARBA00022989"/>
    </source>
</evidence>
<dbReference type="GO" id="GO:0005886">
    <property type="term" value="C:plasma membrane"/>
    <property type="evidence" value="ECO:0007669"/>
    <property type="project" value="UniProtKB-SubCell"/>
</dbReference>
<protein>
    <submittedName>
        <fullName evidence="9">Transporter</fullName>
    </submittedName>
</protein>
<feature type="transmembrane region" description="Helical" evidence="7">
    <location>
        <begin position="19"/>
        <end position="36"/>
    </location>
</feature>
<evidence type="ECO:0000256" key="7">
    <source>
        <dbReference type="SAM" id="Phobius"/>
    </source>
</evidence>
<dbReference type="Proteomes" id="UP000289856">
    <property type="component" value="Chromosome"/>
</dbReference>
<keyword evidence="4 7" id="KW-0812">Transmembrane</keyword>
<dbReference type="InterPro" id="IPR003416">
    <property type="entry name" value="MgtC/SapB/SrpB/YhiD_fam"/>
</dbReference>
<keyword evidence="6 7" id="KW-0472">Membrane</keyword>
<dbReference type="InterPro" id="IPR049177">
    <property type="entry name" value="MgtC_SapB_SrpB_YhiD_N"/>
</dbReference>
<keyword evidence="5 7" id="KW-1133">Transmembrane helix</keyword>
<dbReference type="KEGG" id="cohn:KCTCHS21_16750"/>
<dbReference type="PANTHER" id="PTHR33778">
    <property type="entry name" value="PROTEIN MGTC"/>
    <property type="match status" value="1"/>
</dbReference>
<proteinExistence type="inferred from homology"/>
<evidence type="ECO:0000256" key="3">
    <source>
        <dbReference type="ARBA" id="ARBA00022475"/>
    </source>
</evidence>
<sequence length="259" mass="28275">MRLTMTITPGIWEISHVELTIRIVCALVIGGLIGLEREWGDHAAGFRTHILVCLGSALIMLLSIYGFSQFAYEANVRMDPARLAAQVISGIGFLGAGTILRTGMSISGLTTAASLWVVAALGLAVGAGFYYGALLTASLVLINLFFLNKLEKLFTRKRKIIEAKLTMKDSSGQLQLVMGKIEHYGAAIISITADSIKQDKEEPLLQLNLKLKVEKFKKIPQLLDDLRLLDGVSQISYQLVDAKVHKTAKASKKESNAQF</sequence>
<dbReference type="AlphaFoldDB" id="A0A3T1D2E6"/>
<dbReference type="Pfam" id="PF02308">
    <property type="entry name" value="MgtC"/>
    <property type="match status" value="1"/>
</dbReference>
<evidence type="ECO:0000313" key="10">
    <source>
        <dbReference type="Proteomes" id="UP000289856"/>
    </source>
</evidence>
<reference evidence="9 10" key="1">
    <citation type="submission" date="2019-01" db="EMBL/GenBank/DDBJ databases">
        <title>Complete genome sequence of Cohnella hallensis HS21 isolated from Korean fir (Abies koreana) rhizospheric soil.</title>
        <authorList>
            <person name="Jiang L."/>
            <person name="Kang S.W."/>
            <person name="Kim S."/>
            <person name="Jung J."/>
            <person name="Kim C.Y."/>
            <person name="Kim D.H."/>
            <person name="Kim S.W."/>
            <person name="Lee J."/>
        </authorList>
    </citation>
    <scope>NUCLEOTIDE SEQUENCE [LARGE SCALE GENOMIC DNA]</scope>
    <source>
        <strain evidence="9 10">HS21</strain>
    </source>
</reference>
<evidence type="ECO:0000259" key="8">
    <source>
        <dbReference type="Pfam" id="PF02308"/>
    </source>
</evidence>
<feature type="transmembrane region" description="Helical" evidence="7">
    <location>
        <begin position="80"/>
        <end position="99"/>
    </location>
</feature>
<dbReference type="EMBL" id="AP019400">
    <property type="protein sequence ID" value="BBI32276.1"/>
    <property type="molecule type" value="Genomic_DNA"/>
</dbReference>
<comment type="subcellular location">
    <subcellularLocation>
        <location evidence="1">Cell membrane</location>
        <topology evidence="1">Multi-pass membrane protein</topology>
    </subcellularLocation>
</comment>